<dbReference type="GO" id="GO:0003677">
    <property type="term" value="F:DNA binding"/>
    <property type="evidence" value="ECO:0007669"/>
    <property type="project" value="InterPro"/>
</dbReference>
<dbReference type="Gene3D" id="1.10.260.40">
    <property type="entry name" value="lambda repressor-like DNA-binding domains"/>
    <property type="match status" value="1"/>
</dbReference>
<dbReference type="InterPro" id="IPR010982">
    <property type="entry name" value="Lambda_DNA-bd_dom_sf"/>
</dbReference>
<dbReference type="Proteomes" id="UP001165143">
    <property type="component" value="Unassembled WGS sequence"/>
</dbReference>
<reference evidence="3" key="1">
    <citation type="submission" date="2023-02" db="EMBL/GenBank/DDBJ databases">
        <title>Kitasatospora phosalacinea NBRC 14362.</title>
        <authorList>
            <person name="Ichikawa N."/>
            <person name="Sato H."/>
            <person name="Tonouchi N."/>
        </authorList>
    </citation>
    <scope>NUCLEOTIDE SEQUENCE</scope>
    <source>
        <strain evidence="3">NBRC 14362</strain>
    </source>
</reference>
<feature type="domain" description="HTH cro/C1-type" evidence="2">
    <location>
        <begin position="35"/>
        <end position="89"/>
    </location>
</feature>
<dbReference type="PROSITE" id="PS50943">
    <property type="entry name" value="HTH_CROC1"/>
    <property type="match status" value="1"/>
</dbReference>
<dbReference type="InterPro" id="IPR001387">
    <property type="entry name" value="Cro/C1-type_HTH"/>
</dbReference>
<organism evidence="3 4">
    <name type="scientific">Kitasatospora phosalacinea</name>
    <dbReference type="NCBI Taxonomy" id="2065"/>
    <lineage>
        <taxon>Bacteria</taxon>
        <taxon>Bacillati</taxon>
        <taxon>Actinomycetota</taxon>
        <taxon>Actinomycetes</taxon>
        <taxon>Kitasatosporales</taxon>
        <taxon>Streptomycetaceae</taxon>
        <taxon>Kitasatospora</taxon>
    </lineage>
</organism>
<evidence type="ECO:0000313" key="4">
    <source>
        <dbReference type="Proteomes" id="UP001165143"/>
    </source>
</evidence>
<dbReference type="Pfam" id="PF01381">
    <property type="entry name" value="HTH_3"/>
    <property type="match status" value="1"/>
</dbReference>
<dbReference type="OrthoDB" id="3397486at2"/>
<dbReference type="AlphaFoldDB" id="A0A9W6PCD6"/>
<gene>
    <name evidence="3" type="ORF">Kpho01_03980</name>
</gene>
<evidence type="ECO:0000313" key="3">
    <source>
        <dbReference type="EMBL" id="GLW52387.1"/>
    </source>
</evidence>
<evidence type="ECO:0000259" key="2">
    <source>
        <dbReference type="PROSITE" id="PS50943"/>
    </source>
</evidence>
<proteinExistence type="predicted"/>
<comment type="caution">
    <text evidence="3">The sequence shown here is derived from an EMBL/GenBank/DDBJ whole genome shotgun (WGS) entry which is preliminary data.</text>
</comment>
<dbReference type="SUPFAM" id="SSF47413">
    <property type="entry name" value="lambda repressor-like DNA-binding domains"/>
    <property type="match status" value="1"/>
</dbReference>
<dbReference type="RefSeq" id="WP_033250774.1">
    <property type="nucleotide sequence ID" value="NZ_BSRX01000002.1"/>
</dbReference>
<dbReference type="CDD" id="cd00093">
    <property type="entry name" value="HTH_XRE"/>
    <property type="match status" value="1"/>
</dbReference>
<name>A0A9W6PCD6_9ACTN</name>
<dbReference type="EMBL" id="BSRX01000002">
    <property type="protein sequence ID" value="GLW52387.1"/>
    <property type="molecule type" value="Genomic_DNA"/>
</dbReference>
<dbReference type="SMART" id="SM00530">
    <property type="entry name" value="HTH_XRE"/>
    <property type="match status" value="1"/>
</dbReference>
<sequence>MDEHLASLLGIDVTDPEVARASEDAEILMNLIQSLVIHRKRCSLTQKDVAKAMETTQSAVSEFERLAGDPKLSTIMRYARAVGMKIHVAPHTDTPVSEPARGWTEVAESEERVPRTGQTRKAA</sequence>
<protein>
    <recommendedName>
        <fullName evidence="2">HTH cro/C1-type domain-containing protein</fullName>
    </recommendedName>
</protein>
<feature type="region of interest" description="Disordered" evidence="1">
    <location>
        <begin position="90"/>
        <end position="123"/>
    </location>
</feature>
<accession>A0A9W6PCD6</accession>
<evidence type="ECO:0000256" key="1">
    <source>
        <dbReference type="SAM" id="MobiDB-lite"/>
    </source>
</evidence>